<evidence type="ECO:0000313" key="2">
    <source>
        <dbReference type="Proteomes" id="UP001415857"/>
    </source>
</evidence>
<accession>A0AAP0NJG7</accession>
<sequence length="119" mass="13888">MDLRMFTTSTFGSVVYCAGIDKCHGCKVRYFDVSPPEDGWKKVAWMHEKDRIPTRWFSMESSMSWVGTLACAEKSFWNDKRYLPTIWSCGMDLVPLRPTRRNVKCRNARLLIVSFTCFT</sequence>
<gene>
    <name evidence="1" type="ORF">L1049_003082</name>
</gene>
<reference evidence="1 2" key="1">
    <citation type="journal article" date="2024" name="Plant J.">
        <title>Genome sequences and population genomics reveal climatic adaptation and genomic divergence between two closely related sweetgum species.</title>
        <authorList>
            <person name="Xu W.Q."/>
            <person name="Ren C.Q."/>
            <person name="Zhang X.Y."/>
            <person name="Comes H.P."/>
            <person name="Liu X.H."/>
            <person name="Li Y.G."/>
            <person name="Kettle C.J."/>
            <person name="Jalonen R."/>
            <person name="Gaisberger H."/>
            <person name="Ma Y.Z."/>
            <person name="Qiu Y.X."/>
        </authorList>
    </citation>
    <scope>NUCLEOTIDE SEQUENCE [LARGE SCALE GENOMIC DNA]</scope>
    <source>
        <strain evidence="1">Hangzhou</strain>
    </source>
</reference>
<proteinExistence type="predicted"/>
<keyword evidence="2" id="KW-1185">Reference proteome</keyword>
<organism evidence="1 2">
    <name type="scientific">Liquidambar formosana</name>
    <name type="common">Formosan gum</name>
    <dbReference type="NCBI Taxonomy" id="63359"/>
    <lineage>
        <taxon>Eukaryota</taxon>
        <taxon>Viridiplantae</taxon>
        <taxon>Streptophyta</taxon>
        <taxon>Embryophyta</taxon>
        <taxon>Tracheophyta</taxon>
        <taxon>Spermatophyta</taxon>
        <taxon>Magnoliopsida</taxon>
        <taxon>eudicotyledons</taxon>
        <taxon>Gunneridae</taxon>
        <taxon>Pentapetalae</taxon>
        <taxon>Saxifragales</taxon>
        <taxon>Altingiaceae</taxon>
        <taxon>Liquidambar</taxon>
    </lineage>
</organism>
<name>A0AAP0NJG7_LIQFO</name>
<dbReference type="Proteomes" id="UP001415857">
    <property type="component" value="Unassembled WGS sequence"/>
</dbReference>
<dbReference type="AlphaFoldDB" id="A0AAP0NJG7"/>
<comment type="caution">
    <text evidence="1">The sequence shown here is derived from an EMBL/GenBank/DDBJ whole genome shotgun (WGS) entry which is preliminary data.</text>
</comment>
<evidence type="ECO:0000313" key="1">
    <source>
        <dbReference type="EMBL" id="KAK9272705.1"/>
    </source>
</evidence>
<dbReference type="EMBL" id="JBBPBK010000013">
    <property type="protein sequence ID" value="KAK9272705.1"/>
    <property type="molecule type" value="Genomic_DNA"/>
</dbReference>
<protein>
    <submittedName>
        <fullName evidence="1">Uncharacterized protein</fullName>
    </submittedName>
</protein>